<proteinExistence type="predicted"/>
<sequence length="538" mass="55021">MTGSPWISPSVRVGPSTAGGGRGVFAMRPIEAGELLMAEQPDVLCPAEPRAGETLHVALARELLALPRARAPDGGWAVTDARVAALLGRLHPRSLEGLAASTAGVRSGAPDLEHDLAPQLGYLARLPRAGSSPELSRAELLRLLLQVRMNAFASGLYCELSMINHACAPSAIKFAREDGGVDGMSRVCALRHIPAGGEVTINYLPERLLSHGARRAALLEQHRFAIAPSPFAPPLELACSKGDGGPDGARQLVATAALGALEAELDALSEALPQHGGAGAAGTLALVAARLLRLYAPPPPPPPPLSAPAGGPLAGHLARARLCRLLAQALSEQLRSDGAKALGDATAARAMADSAVCVLRCRIELSRAYERMACSHAPARAPSAEDGAARAGAPARWAVLLPAHAQEHLIAEHYECAANALGFLIANAPARLLAQLGEHWPSRARACVEQHALLCAAAVLCALYAPAERRAAVAPVAGGACEKAASVRGAAAPGGAALDGGAARGGALQACAFGATAPLIPPSGVPMSSRGSGWELFD</sequence>
<dbReference type="Gene3D" id="2.170.270.10">
    <property type="entry name" value="SET domain"/>
    <property type="match status" value="1"/>
</dbReference>
<dbReference type="InterPro" id="IPR046341">
    <property type="entry name" value="SET_dom_sf"/>
</dbReference>
<dbReference type="OrthoDB" id="438641at2759"/>
<organism evidence="2 3">
    <name type="scientific">Diacronema lutheri</name>
    <name type="common">Unicellular marine alga</name>
    <name type="synonym">Monochrysis lutheri</name>
    <dbReference type="NCBI Taxonomy" id="2081491"/>
    <lineage>
        <taxon>Eukaryota</taxon>
        <taxon>Haptista</taxon>
        <taxon>Haptophyta</taxon>
        <taxon>Pavlovophyceae</taxon>
        <taxon>Pavlovales</taxon>
        <taxon>Pavlovaceae</taxon>
        <taxon>Diacronema</taxon>
    </lineage>
</organism>
<dbReference type="SUPFAM" id="SSF82199">
    <property type="entry name" value="SET domain"/>
    <property type="match status" value="1"/>
</dbReference>
<evidence type="ECO:0000259" key="1">
    <source>
        <dbReference type="PROSITE" id="PS50280"/>
    </source>
</evidence>
<dbReference type="InterPro" id="IPR001214">
    <property type="entry name" value="SET_dom"/>
</dbReference>
<dbReference type="Proteomes" id="UP000751190">
    <property type="component" value="Unassembled WGS sequence"/>
</dbReference>
<dbReference type="InterPro" id="IPR050869">
    <property type="entry name" value="H3K4_H4K5_MeTrfase"/>
</dbReference>
<reference evidence="2" key="1">
    <citation type="submission" date="2021-05" db="EMBL/GenBank/DDBJ databases">
        <title>The genome of the haptophyte Pavlova lutheri (Diacronema luteri, Pavlovales) - a model for lipid biosynthesis in eukaryotic algae.</title>
        <authorList>
            <person name="Hulatt C.J."/>
            <person name="Posewitz M.C."/>
        </authorList>
    </citation>
    <scope>NUCLEOTIDE SEQUENCE</scope>
    <source>
        <strain evidence="2">NIVA-4/92</strain>
    </source>
</reference>
<keyword evidence="3" id="KW-1185">Reference proteome</keyword>
<dbReference type="EMBL" id="JAGTXO010000035">
    <property type="protein sequence ID" value="KAG8460063.1"/>
    <property type="molecule type" value="Genomic_DNA"/>
</dbReference>
<dbReference type="PROSITE" id="PS50280">
    <property type="entry name" value="SET"/>
    <property type="match status" value="1"/>
</dbReference>
<dbReference type="PANTHER" id="PTHR12197:SF292">
    <property type="entry name" value="SET DOMAIN-CONTAINING PROTEIN"/>
    <property type="match status" value="1"/>
</dbReference>
<name>A0A8J5XAU0_DIALT</name>
<dbReference type="SMART" id="SM00317">
    <property type="entry name" value="SET"/>
    <property type="match status" value="1"/>
</dbReference>
<dbReference type="Pfam" id="PF00856">
    <property type="entry name" value="SET"/>
    <property type="match status" value="1"/>
</dbReference>
<dbReference type="AlphaFoldDB" id="A0A8J5XAU0"/>
<accession>A0A8J5XAU0</accession>
<gene>
    <name evidence="2" type="ORF">KFE25_014208</name>
</gene>
<evidence type="ECO:0000313" key="3">
    <source>
        <dbReference type="Proteomes" id="UP000751190"/>
    </source>
</evidence>
<protein>
    <recommendedName>
        <fullName evidence="1">SET domain-containing protein</fullName>
    </recommendedName>
</protein>
<dbReference type="PANTHER" id="PTHR12197">
    <property type="entry name" value="HISTONE-LYSINE N-METHYLTRANSFERASE SMYD"/>
    <property type="match status" value="1"/>
</dbReference>
<evidence type="ECO:0000313" key="2">
    <source>
        <dbReference type="EMBL" id="KAG8460063.1"/>
    </source>
</evidence>
<comment type="caution">
    <text evidence="2">The sequence shown here is derived from an EMBL/GenBank/DDBJ whole genome shotgun (WGS) entry which is preliminary data.</text>
</comment>
<feature type="domain" description="SET" evidence="1">
    <location>
        <begin position="9"/>
        <end position="204"/>
    </location>
</feature>